<dbReference type="InterPro" id="IPR002508">
    <property type="entry name" value="MurNAc-LAA_cat"/>
</dbReference>
<evidence type="ECO:0000313" key="3">
    <source>
        <dbReference type="EMBL" id="HIR10179.1"/>
    </source>
</evidence>
<proteinExistence type="predicted"/>
<dbReference type="Gene3D" id="3.40.630.40">
    <property type="entry name" value="Zn-dependent exopeptidases"/>
    <property type="match status" value="1"/>
</dbReference>
<dbReference type="EMBL" id="DVGD01000236">
    <property type="protein sequence ID" value="HIR10179.1"/>
    <property type="molecule type" value="Genomic_DNA"/>
</dbReference>
<keyword evidence="1" id="KW-0378">Hydrolase</keyword>
<name>A0A9D1D8S1_9FIRM</name>
<dbReference type="SUPFAM" id="SSF53187">
    <property type="entry name" value="Zn-dependent exopeptidases"/>
    <property type="match status" value="1"/>
</dbReference>
<dbReference type="SMART" id="SM00646">
    <property type="entry name" value="Ami_3"/>
    <property type="match status" value="1"/>
</dbReference>
<dbReference type="PANTHER" id="PTHR30404">
    <property type="entry name" value="N-ACETYLMURAMOYL-L-ALANINE AMIDASE"/>
    <property type="match status" value="1"/>
</dbReference>
<accession>A0A9D1D8S1</accession>
<sequence>MKKQHSIGLGAVLLLAAVYFFVFQAVRFNLAATAAAEPAQRPVVVVDAGHGGEDGGATTDEGVLESTINLSIALRLEQVLALCGVQPEMIRTTDTAVYTEGNSIAEKKTSDLKNRVKLVNAVPGAILVSIHQNHFSEGRYHGAQVFYAAAPGSDTLAEGVQTALRTALDPDNNRQIKPGSAIYLLEQITCPGVLVECGFLSNANEAALLQQGTYQTKLACAVTGAVLNYLESEAEHLEV</sequence>
<gene>
    <name evidence="3" type="ORF">IAA70_07225</name>
</gene>
<evidence type="ECO:0000313" key="4">
    <source>
        <dbReference type="Proteomes" id="UP000824258"/>
    </source>
</evidence>
<dbReference type="InterPro" id="IPR050695">
    <property type="entry name" value="N-acetylmuramoyl_amidase_3"/>
</dbReference>
<dbReference type="PANTHER" id="PTHR30404:SF0">
    <property type="entry name" value="N-ACETYLMURAMOYL-L-ALANINE AMIDASE AMIC"/>
    <property type="match status" value="1"/>
</dbReference>
<dbReference type="GO" id="GO:0009253">
    <property type="term" value="P:peptidoglycan catabolic process"/>
    <property type="evidence" value="ECO:0007669"/>
    <property type="project" value="InterPro"/>
</dbReference>
<organism evidence="3 4">
    <name type="scientific">Candidatus Avoscillospira stercoripullorum</name>
    <dbReference type="NCBI Taxonomy" id="2840709"/>
    <lineage>
        <taxon>Bacteria</taxon>
        <taxon>Bacillati</taxon>
        <taxon>Bacillota</taxon>
        <taxon>Clostridia</taxon>
        <taxon>Eubacteriales</taxon>
        <taxon>Oscillospiraceae</taxon>
        <taxon>Oscillospiraceae incertae sedis</taxon>
        <taxon>Candidatus Avoscillospira</taxon>
    </lineage>
</organism>
<dbReference type="Pfam" id="PF01520">
    <property type="entry name" value="Amidase_3"/>
    <property type="match status" value="1"/>
</dbReference>
<dbReference type="GO" id="GO:0008745">
    <property type="term" value="F:N-acetylmuramoyl-L-alanine amidase activity"/>
    <property type="evidence" value="ECO:0007669"/>
    <property type="project" value="InterPro"/>
</dbReference>
<protein>
    <submittedName>
        <fullName evidence="3">N-acetylmuramoyl-L-alanine amidase</fullName>
    </submittedName>
</protein>
<evidence type="ECO:0000256" key="1">
    <source>
        <dbReference type="ARBA" id="ARBA00022801"/>
    </source>
</evidence>
<feature type="domain" description="MurNAc-LAA" evidence="2">
    <location>
        <begin position="116"/>
        <end position="227"/>
    </location>
</feature>
<comment type="caution">
    <text evidence="3">The sequence shown here is derived from an EMBL/GenBank/DDBJ whole genome shotgun (WGS) entry which is preliminary data.</text>
</comment>
<dbReference type="Proteomes" id="UP000824258">
    <property type="component" value="Unassembled WGS sequence"/>
</dbReference>
<reference evidence="3" key="1">
    <citation type="submission" date="2020-10" db="EMBL/GenBank/DDBJ databases">
        <authorList>
            <person name="Gilroy R."/>
        </authorList>
    </citation>
    <scope>NUCLEOTIDE SEQUENCE</scope>
    <source>
        <strain evidence="3">ChiHjej9B8-7071</strain>
    </source>
</reference>
<reference evidence="3" key="2">
    <citation type="journal article" date="2021" name="PeerJ">
        <title>Extensive microbial diversity within the chicken gut microbiome revealed by metagenomics and culture.</title>
        <authorList>
            <person name="Gilroy R."/>
            <person name="Ravi A."/>
            <person name="Getino M."/>
            <person name="Pursley I."/>
            <person name="Horton D.L."/>
            <person name="Alikhan N.F."/>
            <person name="Baker D."/>
            <person name="Gharbi K."/>
            <person name="Hall N."/>
            <person name="Watson M."/>
            <person name="Adriaenssens E.M."/>
            <person name="Foster-Nyarko E."/>
            <person name="Jarju S."/>
            <person name="Secka A."/>
            <person name="Antonio M."/>
            <person name="Oren A."/>
            <person name="Chaudhuri R.R."/>
            <person name="La Ragione R."/>
            <person name="Hildebrand F."/>
            <person name="Pallen M.J."/>
        </authorList>
    </citation>
    <scope>NUCLEOTIDE SEQUENCE</scope>
    <source>
        <strain evidence="3">ChiHjej9B8-7071</strain>
    </source>
</reference>
<evidence type="ECO:0000259" key="2">
    <source>
        <dbReference type="SMART" id="SM00646"/>
    </source>
</evidence>
<dbReference type="CDD" id="cd02696">
    <property type="entry name" value="MurNAc-LAA"/>
    <property type="match status" value="1"/>
</dbReference>
<dbReference type="GO" id="GO:0030288">
    <property type="term" value="C:outer membrane-bounded periplasmic space"/>
    <property type="evidence" value="ECO:0007669"/>
    <property type="project" value="TreeGrafter"/>
</dbReference>
<dbReference type="AlphaFoldDB" id="A0A9D1D8S1"/>